<dbReference type="SUPFAM" id="SSF50129">
    <property type="entry name" value="GroES-like"/>
    <property type="match status" value="1"/>
</dbReference>
<dbReference type="EMBL" id="CP069025">
    <property type="protein sequence ID" value="QRC93356.1"/>
    <property type="molecule type" value="Genomic_DNA"/>
</dbReference>
<protein>
    <recommendedName>
        <fullName evidence="4">Enoyl reductase (ER) domain-containing protein</fullName>
    </recommendedName>
</protein>
<dbReference type="PANTHER" id="PTHR48106">
    <property type="entry name" value="QUINONE OXIDOREDUCTASE PIG3-RELATED"/>
    <property type="match status" value="1"/>
</dbReference>
<keyword evidence="2" id="KW-0560">Oxidoreductase</keyword>
<evidence type="ECO:0000259" key="4">
    <source>
        <dbReference type="SMART" id="SM00829"/>
    </source>
</evidence>
<sequence>MSFAQLSTPNTSPTPGHPGHWVVTEFGTPSVLKWEAFDPLQELSAERNVLIRIIVGGIAGVDNIMRAGGYPEPEASQPGFTTGYDVVGEVIALHESTSKECGLTVGDRVTSLCKYGGHATHIVLSYQDVILIRPDDDMLKICTLPLNYMTSWGMLKHSGVHLPPGSSILLGSASGGLGTAVAQLNTAFNMGIRIIGTCSPSKFNYVRSLGVEPIDRNAPDLVDQVRKLTNGEGVDVAYDGICSDKSVQNFLAATKKDVGKVVVFGIMGEIEEDGSKMLSSVDNIFASRIKPPRISFYALDTAFHRKPEVTELHAIMDKVRSGELDPVVSKLLPLSKAVEAHKLLISGSTIKGKMLFVADAAMASEIGL</sequence>
<dbReference type="VEuPathDB" id="FungiDB:JI435_429240"/>
<evidence type="ECO:0000256" key="3">
    <source>
        <dbReference type="SAM" id="MobiDB-lite"/>
    </source>
</evidence>
<dbReference type="InterPro" id="IPR036291">
    <property type="entry name" value="NAD(P)-bd_dom_sf"/>
</dbReference>
<dbReference type="SMART" id="SM00829">
    <property type="entry name" value="PKS_ER"/>
    <property type="match status" value="1"/>
</dbReference>
<dbReference type="InterPro" id="IPR013154">
    <property type="entry name" value="ADH-like_N"/>
</dbReference>
<dbReference type="OrthoDB" id="48317at2759"/>
<dbReference type="SUPFAM" id="SSF51735">
    <property type="entry name" value="NAD(P)-binding Rossmann-fold domains"/>
    <property type="match status" value="1"/>
</dbReference>
<feature type="domain" description="Enoyl reductase (ER)" evidence="4">
    <location>
        <begin position="27"/>
        <end position="356"/>
    </location>
</feature>
<evidence type="ECO:0000256" key="2">
    <source>
        <dbReference type="ARBA" id="ARBA00023002"/>
    </source>
</evidence>
<feature type="compositionally biased region" description="Polar residues" evidence="3">
    <location>
        <begin position="1"/>
        <end position="14"/>
    </location>
</feature>
<dbReference type="Pfam" id="PF08240">
    <property type="entry name" value="ADH_N"/>
    <property type="match status" value="1"/>
</dbReference>
<name>A0A7U2EUJ0_PHANO</name>
<dbReference type="Gene3D" id="3.90.180.10">
    <property type="entry name" value="Medium-chain alcohol dehydrogenases, catalytic domain"/>
    <property type="match status" value="1"/>
</dbReference>
<dbReference type="InterPro" id="IPR020843">
    <property type="entry name" value="ER"/>
</dbReference>
<gene>
    <name evidence="5" type="ORF">JI435_429240</name>
</gene>
<evidence type="ECO:0000313" key="6">
    <source>
        <dbReference type="Proteomes" id="UP000663193"/>
    </source>
</evidence>
<keyword evidence="6" id="KW-1185">Reference proteome</keyword>
<dbReference type="GO" id="GO:0016491">
    <property type="term" value="F:oxidoreductase activity"/>
    <property type="evidence" value="ECO:0007669"/>
    <property type="project" value="UniProtKB-KW"/>
</dbReference>
<dbReference type="Gene3D" id="3.40.50.720">
    <property type="entry name" value="NAD(P)-binding Rossmann-like Domain"/>
    <property type="match status" value="1"/>
</dbReference>
<proteinExistence type="predicted"/>
<reference evidence="6" key="1">
    <citation type="journal article" date="2021" name="BMC Genomics">
        <title>Chromosome-level genome assembly and manually-curated proteome of model necrotroph Parastagonospora nodorum Sn15 reveals a genome-wide trove of candidate effector homologs, and redundancy of virulence-related functions within an accessory chromosome.</title>
        <authorList>
            <person name="Bertazzoni S."/>
            <person name="Jones D.A.B."/>
            <person name="Phan H.T."/>
            <person name="Tan K.-C."/>
            <person name="Hane J.K."/>
        </authorList>
    </citation>
    <scope>NUCLEOTIDE SEQUENCE [LARGE SCALE GENOMIC DNA]</scope>
    <source>
        <strain evidence="6">SN15 / ATCC MYA-4574 / FGSC 10173)</strain>
    </source>
</reference>
<dbReference type="Pfam" id="PF00107">
    <property type="entry name" value="ADH_zinc_N"/>
    <property type="match status" value="1"/>
</dbReference>
<dbReference type="AlphaFoldDB" id="A0A7U2EUJ0"/>
<organism evidence="5 6">
    <name type="scientific">Phaeosphaeria nodorum (strain SN15 / ATCC MYA-4574 / FGSC 10173)</name>
    <name type="common">Glume blotch fungus</name>
    <name type="synonym">Parastagonospora nodorum</name>
    <dbReference type="NCBI Taxonomy" id="321614"/>
    <lineage>
        <taxon>Eukaryota</taxon>
        <taxon>Fungi</taxon>
        <taxon>Dikarya</taxon>
        <taxon>Ascomycota</taxon>
        <taxon>Pezizomycotina</taxon>
        <taxon>Dothideomycetes</taxon>
        <taxon>Pleosporomycetidae</taxon>
        <taxon>Pleosporales</taxon>
        <taxon>Pleosporineae</taxon>
        <taxon>Phaeosphaeriaceae</taxon>
        <taxon>Parastagonospora</taxon>
    </lineage>
</organism>
<dbReference type="InterPro" id="IPR011032">
    <property type="entry name" value="GroES-like_sf"/>
</dbReference>
<feature type="region of interest" description="Disordered" evidence="3">
    <location>
        <begin position="1"/>
        <end position="20"/>
    </location>
</feature>
<dbReference type="Proteomes" id="UP000663193">
    <property type="component" value="Chromosome 3"/>
</dbReference>
<keyword evidence="1" id="KW-0521">NADP</keyword>
<dbReference type="InterPro" id="IPR013149">
    <property type="entry name" value="ADH-like_C"/>
</dbReference>
<evidence type="ECO:0000313" key="5">
    <source>
        <dbReference type="EMBL" id="QRC93356.1"/>
    </source>
</evidence>
<accession>A0A7U2EUJ0</accession>
<evidence type="ECO:0000256" key="1">
    <source>
        <dbReference type="ARBA" id="ARBA00022857"/>
    </source>
</evidence>
<dbReference type="PANTHER" id="PTHR48106:SF13">
    <property type="entry name" value="QUINONE OXIDOREDUCTASE-RELATED"/>
    <property type="match status" value="1"/>
</dbReference>